<dbReference type="GO" id="GO:0048513">
    <property type="term" value="P:animal organ development"/>
    <property type="evidence" value="ECO:0007669"/>
    <property type="project" value="UniProtKB-ARBA"/>
</dbReference>
<evidence type="ECO:0000256" key="1">
    <source>
        <dbReference type="ARBA" id="ARBA00004123"/>
    </source>
</evidence>
<dbReference type="EMBL" id="JAHKSW010000005">
    <property type="protein sequence ID" value="KAG7332757.1"/>
    <property type="molecule type" value="Genomic_DNA"/>
</dbReference>
<feature type="region of interest" description="Disordered" evidence="7">
    <location>
        <begin position="474"/>
        <end position="529"/>
    </location>
</feature>
<feature type="compositionally biased region" description="Polar residues" evidence="7">
    <location>
        <begin position="1"/>
        <end position="10"/>
    </location>
</feature>
<dbReference type="InterPro" id="IPR036388">
    <property type="entry name" value="WH-like_DNA-bd_sf"/>
</dbReference>
<evidence type="ECO:0000256" key="7">
    <source>
        <dbReference type="SAM" id="MobiDB-lite"/>
    </source>
</evidence>
<dbReference type="CDD" id="cd20019">
    <property type="entry name" value="FH_FOXE"/>
    <property type="match status" value="1"/>
</dbReference>
<dbReference type="FunFam" id="1.10.10.10:FF:000076">
    <property type="entry name" value="Forkhead box protein D3"/>
    <property type="match status" value="1"/>
</dbReference>
<feature type="DNA-binding region" description="Fork-head" evidence="6">
    <location>
        <begin position="536"/>
        <end position="630"/>
    </location>
</feature>
<dbReference type="FunFam" id="1.10.10.10:FF:000201">
    <property type="entry name" value="Forkhead box E1"/>
    <property type="match status" value="1"/>
</dbReference>
<dbReference type="AlphaFoldDB" id="A0A9D3P1Q5"/>
<dbReference type="SMART" id="SM00339">
    <property type="entry name" value="FH"/>
    <property type="match status" value="2"/>
</dbReference>
<feature type="compositionally biased region" description="Basic and acidic residues" evidence="7">
    <location>
        <begin position="50"/>
        <end position="61"/>
    </location>
</feature>
<keyword evidence="4" id="KW-0804">Transcription</keyword>
<proteinExistence type="predicted"/>
<evidence type="ECO:0000256" key="5">
    <source>
        <dbReference type="ARBA" id="ARBA00023242"/>
    </source>
</evidence>
<keyword evidence="2" id="KW-0805">Transcription regulation</keyword>
<feature type="compositionally biased region" description="Polar residues" evidence="7">
    <location>
        <begin position="317"/>
        <end position="336"/>
    </location>
</feature>
<evidence type="ECO:0000256" key="3">
    <source>
        <dbReference type="ARBA" id="ARBA00023125"/>
    </source>
</evidence>
<dbReference type="GO" id="GO:0009653">
    <property type="term" value="P:anatomical structure morphogenesis"/>
    <property type="evidence" value="ECO:0007669"/>
    <property type="project" value="TreeGrafter"/>
</dbReference>
<evidence type="ECO:0000256" key="2">
    <source>
        <dbReference type="ARBA" id="ARBA00023015"/>
    </source>
</evidence>
<dbReference type="Proteomes" id="UP000824219">
    <property type="component" value="Linkage Group LG05"/>
</dbReference>
<feature type="compositionally biased region" description="Polar residues" evidence="7">
    <location>
        <begin position="438"/>
        <end position="449"/>
    </location>
</feature>
<reference evidence="9 10" key="1">
    <citation type="submission" date="2021-06" db="EMBL/GenBank/DDBJ databases">
        <title>Chromosome-level genome assembly of the red-tail catfish (Hemibagrus wyckioides).</title>
        <authorList>
            <person name="Shao F."/>
        </authorList>
    </citation>
    <scope>NUCLEOTIDE SEQUENCE [LARGE SCALE GENOMIC DNA]</scope>
    <source>
        <strain evidence="9">EC202008001</strain>
        <tissue evidence="9">Blood</tissue>
    </source>
</reference>
<dbReference type="InterPro" id="IPR001766">
    <property type="entry name" value="Fork_head_dom"/>
</dbReference>
<keyword evidence="10" id="KW-1185">Reference proteome</keyword>
<evidence type="ECO:0000259" key="8">
    <source>
        <dbReference type="PROSITE" id="PS50039"/>
    </source>
</evidence>
<protein>
    <recommendedName>
        <fullName evidence="8">Fork-head domain-containing protein</fullName>
    </recommendedName>
</protein>
<dbReference type="GO" id="GO:0030154">
    <property type="term" value="P:cell differentiation"/>
    <property type="evidence" value="ECO:0007669"/>
    <property type="project" value="TreeGrafter"/>
</dbReference>
<dbReference type="InterPro" id="IPR018122">
    <property type="entry name" value="TF_fork_head_CS_1"/>
</dbReference>
<dbReference type="PROSITE" id="PS00657">
    <property type="entry name" value="FORK_HEAD_1"/>
    <property type="match status" value="2"/>
</dbReference>
<dbReference type="GO" id="GO:0005634">
    <property type="term" value="C:nucleus"/>
    <property type="evidence" value="ECO:0007669"/>
    <property type="project" value="UniProtKB-SubCell"/>
</dbReference>
<dbReference type="PROSITE" id="PS50039">
    <property type="entry name" value="FORK_HEAD_3"/>
    <property type="match status" value="2"/>
</dbReference>
<dbReference type="InterPro" id="IPR036390">
    <property type="entry name" value="WH_DNA-bd_sf"/>
</dbReference>
<dbReference type="PRINTS" id="PR00053">
    <property type="entry name" value="FORKHEAD"/>
</dbReference>
<keyword evidence="5 6" id="KW-0539">Nucleus</keyword>
<dbReference type="OrthoDB" id="5402974at2759"/>
<dbReference type="Gene3D" id="1.10.10.10">
    <property type="entry name" value="Winged helix-like DNA-binding domain superfamily/Winged helix DNA-binding domain"/>
    <property type="match status" value="2"/>
</dbReference>
<comment type="subcellular location">
    <subcellularLocation>
        <location evidence="1 6">Nucleus</location>
    </subcellularLocation>
</comment>
<gene>
    <name evidence="9" type="ORF">KOW79_004591</name>
</gene>
<name>A0A9D3P1Q5_9TELE</name>
<evidence type="ECO:0000256" key="6">
    <source>
        <dbReference type="PROSITE-ProRule" id="PRU00089"/>
    </source>
</evidence>
<dbReference type="GO" id="GO:0000978">
    <property type="term" value="F:RNA polymerase II cis-regulatory region sequence-specific DNA binding"/>
    <property type="evidence" value="ECO:0007669"/>
    <property type="project" value="TreeGrafter"/>
</dbReference>
<evidence type="ECO:0000313" key="10">
    <source>
        <dbReference type="Proteomes" id="UP000824219"/>
    </source>
</evidence>
<evidence type="ECO:0000313" key="9">
    <source>
        <dbReference type="EMBL" id="KAG7332757.1"/>
    </source>
</evidence>
<dbReference type="GO" id="GO:0048731">
    <property type="term" value="P:system development"/>
    <property type="evidence" value="ECO:0007669"/>
    <property type="project" value="UniProtKB-ARBA"/>
</dbReference>
<sequence length="809" mass="87019">MSPAESQPTSPAAAADVSPQVSLDSPSLIQHHHFHHHHQSGSKDAVPVKPEPREGSPRAELEEVVSVGQPAGGRRRKRPVQRGKPPYSYIALIAMAIANSPERKLTLGGIYRFITERFPFYRENSRKWQNSIRHNLTLNDCFVKIPREPGRPGKGNYWTLDPAAEDMFDNGSFLRRRKRFKRSDVSTYPAFAQSAGGFAFSTSPAARQPYPNALYPTVTSGYSGSPLPGSPHGAVLHPYQPSAGVAHAHLQGQGRMFSIDTIISQQSSGSGAELHVGLGSGDLTSMSASCSALTTTDPTSFQSQSLNHTSLLSRNSGSMATGFSSSASPPHLTSATPPGFSPGGYCTGSRMSRPGSCAEHTEQLLGLTGTNLNSYNNSYVRQANFASGLERYIQKDAAVRAGLITDLSSARSRKDRIRDLDAEEVRERRGGGRGGQHESPSMTLGTDASESPALSDDVVIDVVGGDGVRDGKYLHHPRIFHPDHDSDDPLSSHEVGEGTASGSEGPDDDRVVARGESGTGADPLIGDKPAKNALVKPPYSYIALITMAILQSPKKRLTLSEICEFISNRFPYYREKFPAWQNSIRHNLSLNDCFVKIPREPGNPGKGNYWTLDPESADMFDNGSFLRRRKRFKRHQSSDVVLRDAGGFLPGFGYGPYGCYGPGAAGAGGYGLALQNFHAYHHHHHHHPAGTFPFQGAPCPLPAVPSSIFSSSPHTVSPSLLGAELRKPFYPQLGPALAPPKTDTNASRRPSFSIDNIIGATSSPPSAPYSAQLPAGQAQILAMLTPPSSNHLNLSPETIAPSSCADFLR</sequence>
<dbReference type="PANTHER" id="PTHR11829:SF403">
    <property type="entry name" value="FORKHEAD BOX PROTEIN D2"/>
    <property type="match status" value="1"/>
</dbReference>
<accession>A0A9D3P1Q5</accession>
<dbReference type="Pfam" id="PF00250">
    <property type="entry name" value="Forkhead"/>
    <property type="match status" value="2"/>
</dbReference>
<dbReference type="CDD" id="cd20046">
    <property type="entry name" value="FH_FOXD1_D2-like"/>
    <property type="match status" value="1"/>
</dbReference>
<dbReference type="PANTHER" id="PTHR11829">
    <property type="entry name" value="FORKHEAD BOX PROTEIN"/>
    <property type="match status" value="1"/>
</dbReference>
<organism evidence="9 10">
    <name type="scientific">Hemibagrus wyckioides</name>
    <dbReference type="NCBI Taxonomy" id="337641"/>
    <lineage>
        <taxon>Eukaryota</taxon>
        <taxon>Metazoa</taxon>
        <taxon>Chordata</taxon>
        <taxon>Craniata</taxon>
        <taxon>Vertebrata</taxon>
        <taxon>Euteleostomi</taxon>
        <taxon>Actinopterygii</taxon>
        <taxon>Neopterygii</taxon>
        <taxon>Teleostei</taxon>
        <taxon>Ostariophysi</taxon>
        <taxon>Siluriformes</taxon>
        <taxon>Bagridae</taxon>
        <taxon>Hemibagrus</taxon>
    </lineage>
</organism>
<comment type="caution">
    <text evidence="9">The sequence shown here is derived from an EMBL/GenBank/DDBJ whole genome shotgun (WGS) entry which is preliminary data.</text>
</comment>
<dbReference type="PROSITE" id="PS00658">
    <property type="entry name" value="FORK_HEAD_2"/>
    <property type="match status" value="2"/>
</dbReference>
<feature type="domain" description="Fork-head" evidence="8">
    <location>
        <begin position="536"/>
        <end position="630"/>
    </location>
</feature>
<dbReference type="InterPro" id="IPR050211">
    <property type="entry name" value="FOX_domain-containing"/>
</dbReference>
<feature type="compositionally biased region" description="Polar residues" evidence="7">
    <location>
        <begin position="19"/>
        <end position="28"/>
    </location>
</feature>
<keyword evidence="3 6" id="KW-0238">DNA-binding</keyword>
<evidence type="ECO:0000256" key="4">
    <source>
        <dbReference type="ARBA" id="ARBA00023163"/>
    </source>
</evidence>
<feature type="region of interest" description="Disordered" evidence="7">
    <location>
        <begin position="1"/>
        <end position="82"/>
    </location>
</feature>
<feature type="compositionally biased region" description="Basic and acidic residues" evidence="7">
    <location>
        <begin position="416"/>
        <end position="430"/>
    </location>
</feature>
<dbReference type="GO" id="GO:0000981">
    <property type="term" value="F:DNA-binding transcription factor activity, RNA polymerase II-specific"/>
    <property type="evidence" value="ECO:0007669"/>
    <property type="project" value="TreeGrafter"/>
</dbReference>
<feature type="DNA-binding region" description="Fork-head" evidence="6">
    <location>
        <begin position="84"/>
        <end position="178"/>
    </location>
</feature>
<feature type="region of interest" description="Disordered" evidence="7">
    <location>
        <begin position="410"/>
        <end position="452"/>
    </location>
</feature>
<dbReference type="InterPro" id="IPR030456">
    <property type="entry name" value="TF_fork_head_CS_2"/>
</dbReference>
<feature type="compositionally biased region" description="Basic residues" evidence="7">
    <location>
        <begin position="30"/>
        <end position="40"/>
    </location>
</feature>
<feature type="region of interest" description="Disordered" evidence="7">
    <location>
        <begin position="317"/>
        <end position="357"/>
    </location>
</feature>
<dbReference type="SUPFAM" id="SSF46785">
    <property type="entry name" value="Winged helix' DNA-binding domain"/>
    <property type="match status" value="2"/>
</dbReference>
<feature type="domain" description="Fork-head" evidence="8">
    <location>
        <begin position="84"/>
        <end position="178"/>
    </location>
</feature>